<keyword evidence="2" id="KW-1185">Reference proteome</keyword>
<organism evidence="1 2">
    <name type="scientific">Diplodia intermedia</name>
    <dbReference type="NCBI Taxonomy" id="856260"/>
    <lineage>
        <taxon>Eukaryota</taxon>
        <taxon>Fungi</taxon>
        <taxon>Dikarya</taxon>
        <taxon>Ascomycota</taxon>
        <taxon>Pezizomycotina</taxon>
        <taxon>Dothideomycetes</taxon>
        <taxon>Dothideomycetes incertae sedis</taxon>
        <taxon>Botryosphaeriales</taxon>
        <taxon>Botryosphaeriaceae</taxon>
        <taxon>Diplodia</taxon>
    </lineage>
</organism>
<gene>
    <name evidence="1" type="ORF">SLS58_007176</name>
</gene>
<evidence type="ECO:0000313" key="1">
    <source>
        <dbReference type="EMBL" id="KAL1640225.1"/>
    </source>
</evidence>
<accession>A0ABR3TL10</accession>
<comment type="caution">
    <text evidence="1">The sequence shown here is derived from an EMBL/GenBank/DDBJ whole genome shotgun (WGS) entry which is preliminary data.</text>
</comment>
<dbReference type="Proteomes" id="UP001521184">
    <property type="component" value="Unassembled WGS sequence"/>
</dbReference>
<protein>
    <submittedName>
        <fullName evidence="1">Uncharacterized protein</fullName>
    </submittedName>
</protein>
<name>A0ABR3TL10_9PEZI</name>
<dbReference type="EMBL" id="JAKEKT020000053">
    <property type="protein sequence ID" value="KAL1640225.1"/>
    <property type="molecule type" value="Genomic_DNA"/>
</dbReference>
<evidence type="ECO:0000313" key="2">
    <source>
        <dbReference type="Proteomes" id="UP001521184"/>
    </source>
</evidence>
<proteinExistence type="predicted"/>
<sequence length="79" mass="9097">MTNVTATSDTDRILQAMNAGFAQLWTDMENRLDPTQTHVDATIDALRRDMETARDEYGDDMQAGRWHLRKDMDTVHQEA</sequence>
<reference evidence="1 2" key="1">
    <citation type="journal article" date="2023" name="Plant Dis.">
        <title>First Report of Diplodia intermedia Causing Canker and Dieback Diseases on Apple Trees in Canada.</title>
        <authorList>
            <person name="Ellouze W."/>
            <person name="Ilyukhin E."/>
            <person name="Sulman M."/>
            <person name="Ali S."/>
        </authorList>
    </citation>
    <scope>NUCLEOTIDE SEQUENCE [LARGE SCALE GENOMIC DNA]</scope>
    <source>
        <strain evidence="1 2">M45-28</strain>
    </source>
</reference>